<dbReference type="Proteomes" id="UP001261871">
    <property type="component" value="Unassembled WGS sequence"/>
</dbReference>
<organism evidence="2 3">
    <name type="scientific">Flavobacterium granuli</name>
    <dbReference type="NCBI Taxonomy" id="280093"/>
    <lineage>
        <taxon>Bacteria</taxon>
        <taxon>Pseudomonadati</taxon>
        <taxon>Bacteroidota</taxon>
        <taxon>Flavobacteriia</taxon>
        <taxon>Flavobacteriales</taxon>
        <taxon>Flavobacteriaceae</taxon>
        <taxon>Flavobacterium</taxon>
    </lineage>
</organism>
<feature type="chain" id="PRO_5046432154" description="CarboxypepD_reg-like domain-containing protein" evidence="1">
    <location>
        <begin position="22"/>
        <end position="250"/>
    </location>
</feature>
<feature type="signal peptide" evidence="1">
    <location>
        <begin position="1"/>
        <end position="21"/>
    </location>
</feature>
<accession>A0ABU1S6Z3</accession>
<comment type="caution">
    <text evidence="2">The sequence shown here is derived from an EMBL/GenBank/DDBJ whole genome shotgun (WGS) entry which is preliminary data.</text>
</comment>
<dbReference type="SUPFAM" id="SSF49464">
    <property type="entry name" value="Carboxypeptidase regulatory domain-like"/>
    <property type="match status" value="1"/>
</dbReference>
<keyword evidence="3" id="KW-1185">Reference proteome</keyword>
<proteinExistence type="predicted"/>
<reference evidence="2 3" key="1">
    <citation type="submission" date="2023-07" db="EMBL/GenBank/DDBJ databases">
        <title>Sorghum-associated microbial communities from plants grown in Nebraska, USA.</title>
        <authorList>
            <person name="Schachtman D."/>
        </authorList>
    </citation>
    <scope>NUCLEOTIDE SEQUENCE [LARGE SCALE GENOMIC DNA]</scope>
    <source>
        <strain evidence="2 3">BE124</strain>
    </source>
</reference>
<keyword evidence="1" id="KW-0732">Signal</keyword>
<dbReference type="RefSeq" id="WP_310009272.1">
    <property type="nucleotide sequence ID" value="NZ_JAVDTX010000009.1"/>
</dbReference>
<evidence type="ECO:0000313" key="3">
    <source>
        <dbReference type="Proteomes" id="UP001261871"/>
    </source>
</evidence>
<dbReference type="EMBL" id="JAVDTX010000009">
    <property type="protein sequence ID" value="MDR6846794.1"/>
    <property type="molecule type" value="Genomic_DNA"/>
</dbReference>
<dbReference type="InterPro" id="IPR008969">
    <property type="entry name" value="CarboxyPept-like_regulatory"/>
</dbReference>
<evidence type="ECO:0008006" key="4">
    <source>
        <dbReference type="Google" id="ProtNLM"/>
    </source>
</evidence>
<gene>
    <name evidence="2" type="ORF">J2W95_003517</name>
</gene>
<evidence type="ECO:0000256" key="1">
    <source>
        <dbReference type="SAM" id="SignalP"/>
    </source>
</evidence>
<sequence length="250" mass="28746">MKVKLLLALSLFVCQFSFSQAEKHLKGVISSESFLLVNALVINKTSQKSTKTNDRGEFVITVKANDSLLFYAKDYYLKRLKVSEEQIGQNNLQVVMIKKPEELDEVVVEKIHSIKLSNDKKYEQSKLDGYATEKFDNREGYQTMREGTFVNGLNFVTIGKKLLDLFTKEKEPEKEAQPEIEFATLAKNTCDQKFFTDSLKLKPEEIELFLQFCDADPKSKGLIENSNILSMMDFLSAKNVEFRELNSYEK</sequence>
<evidence type="ECO:0000313" key="2">
    <source>
        <dbReference type="EMBL" id="MDR6846794.1"/>
    </source>
</evidence>
<protein>
    <recommendedName>
        <fullName evidence="4">CarboxypepD_reg-like domain-containing protein</fullName>
    </recommendedName>
</protein>
<name>A0ABU1S6Z3_9FLAO</name>